<organism evidence="2 3">
    <name type="scientific">Ruania alkalisoli</name>
    <dbReference type="NCBI Taxonomy" id="2779775"/>
    <lineage>
        <taxon>Bacteria</taxon>
        <taxon>Bacillati</taxon>
        <taxon>Actinomycetota</taxon>
        <taxon>Actinomycetes</taxon>
        <taxon>Micrococcales</taxon>
        <taxon>Ruaniaceae</taxon>
        <taxon>Ruania</taxon>
    </lineage>
</organism>
<feature type="region of interest" description="Disordered" evidence="1">
    <location>
        <begin position="378"/>
        <end position="410"/>
    </location>
</feature>
<accession>A0A7M1SYU1</accession>
<sequence>MSIVKEFGLTLLKPLGAPAGNFETYIEVPFDTGDRKIYPDGLIRVSRGKATWTALVEVKTGKNELAAEQLEAYLDLAREHRFDALLTISNEIPPMFGVHPTKVDGRKLRKVDLHHRSWSYVLSTAVMQAEHKGISDPEQAWILRELIRYLEHPRSGAMEFSDMGQHWVTLRNAVRTQTLRATDPSVPDVVARFDALIRFACLRLGRQLGTEIVPGLSRKERADPQIRTQDLTRSLTEAGQLTGAVKIPATVGSVHLTADLRASQITAHISIDAPRTGRQATRVNWLVRQLKNAPGDTRIEALVANSRGPGAAELLSVVRDDPSVLVIDPKKEIRSFRIAYSAPMGTKVARGRGSFIDSVLDLLDTFYADVVQHLKSWSAPPPRLREAESEPEPALSSTALSSQDGAVAER</sequence>
<gene>
    <name evidence="2" type="ORF">IM660_12050</name>
</gene>
<dbReference type="KEGG" id="halt:IM660_12050"/>
<dbReference type="AlphaFoldDB" id="A0A7M1SYU1"/>
<evidence type="ECO:0000256" key="1">
    <source>
        <dbReference type="SAM" id="MobiDB-lite"/>
    </source>
</evidence>
<evidence type="ECO:0000313" key="3">
    <source>
        <dbReference type="Proteomes" id="UP000593758"/>
    </source>
</evidence>
<dbReference type="EMBL" id="CP063169">
    <property type="protein sequence ID" value="QOR72750.1"/>
    <property type="molecule type" value="Genomic_DNA"/>
</dbReference>
<keyword evidence="3" id="KW-1185">Reference proteome</keyword>
<evidence type="ECO:0008006" key="4">
    <source>
        <dbReference type="Google" id="ProtNLM"/>
    </source>
</evidence>
<dbReference type="Proteomes" id="UP000593758">
    <property type="component" value="Chromosome"/>
</dbReference>
<protein>
    <recommendedName>
        <fullName evidence="4">Stress response protein</fullName>
    </recommendedName>
</protein>
<reference evidence="2 3" key="1">
    <citation type="submission" date="2020-10" db="EMBL/GenBank/DDBJ databases">
        <title>Haloactinobacterium sp. RN3S43, a bacterium isolated from saline soil.</title>
        <authorList>
            <person name="Sun J.-Q."/>
        </authorList>
    </citation>
    <scope>NUCLEOTIDE SEQUENCE [LARGE SCALE GENOMIC DNA]</scope>
    <source>
        <strain evidence="2 3">RN3S43</strain>
    </source>
</reference>
<proteinExistence type="predicted"/>
<name>A0A7M1SYU1_9MICO</name>
<evidence type="ECO:0000313" key="2">
    <source>
        <dbReference type="EMBL" id="QOR72750.1"/>
    </source>
</evidence>